<dbReference type="Pfam" id="PF03544">
    <property type="entry name" value="TonB_C"/>
    <property type="match status" value="1"/>
</dbReference>
<keyword evidence="8" id="KW-1133">Transmembrane helix</keyword>
<reference evidence="12 13" key="1">
    <citation type="submission" date="2019-04" db="EMBL/GenBank/DDBJ databases">
        <title>Pedobacter sp. RP-3-22 sp. nov., isolated from Arctic soil.</title>
        <authorList>
            <person name="Dahal R.H."/>
            <person name="Kim D.-U."/>
        </authorList>
    </citation>
    <scope>NUCLEOTIDE SEQUENCE [LARGE SCALE GENOMIC DNA]</scope>
    <source>
        <strain evidence="12 13">RP-3-22</strain>
    </source>
</reference>
<name>A0A4U1CFC9_9SPHI</name>
<evidence type="ECO:0000256" key="4">
    <source>
        <dbReference type="ARBA" id="ARBA00022475"/>
    </source>
</evidence>
<dbReference type="SUPFAM" id="SSF49464">
    <property type="entry name" value="Carboxypeptidase regulatory domain-like"/>
    <property type="match status" value="1"/>
</dbReference>
<keyword evidence="6" id="KW-0812">Transmembrane</keyword>
<dbReference type="AlphaFoldDB" id="A0A4U1CFC9"/>
<keyword evidence="13" id="KW-1185">Reference proteome</keyword>
<keyword evidence="7" id="KW-0653">Protein transport</keyword>
<keyword evidence="3" id="KW-0813">Transport</keyword>
<dbReference type="EMBL" id="SWBR01000005">
    <property type="protein sequence ID" value="TKC05722.1"/>
    <property type="molecule type" value="Genomic_DNA"/>
</dbReference>
<comment type="subcellular location">
    <subcellularLocation>
        <location evidence="1">Cell inner membrane</location>
        <topology evidence="1">Single-pass membrane protein</topology>
        <orientation evidence="1">Periplasmic side</orientation>
    </subcellularLocation>
</comment>
<evidence type="ECO:0000313" key="13">
    <source>
        <dbReference type="Proteomes" id="UP000309488"/>
    </source>
</evidence>
<comment type="similarity">
    <text evidence="2">Belongs to the TonB family.</text>
</comment>
<dbReference type="InterPro" id="IPR006260">
    <property type="entry name" value="TonB/TolA_C"/>
</dbReference>
<proteinExistence type="inferred from homology"/>
<evidence type="ECO:0000256" key="10">
    <source>
        <dbReference type="SAM" id="SignalP"/>
    </source>
</evidence>
<evidence type="ECO:0000256" key="3">
    <source>
        <dbReference type="ARBA" id="ARBA00022448"/>
    </source>
</evidence>
<keyword evidence="5" id="KW-0997">Cell inner membrane</keyword>
<dbReference type="RefSeq" id="WP_136843944.1">
    <property type="nucleotide sequence ID" value="NZ_SWBR01000005.1"/>
</dbReference>
<evidence type="ECO:0000256" key="5">
    <source>
        <dbReference type="ARBA" id="ARBA00022519"/>
    </source>
</evidence>
<dbReference type="GO" id="GO:0098797">
    <property type="term" value="C:plasma membrane protein complex"/>
    <property type="evidence" value="ECO:0007669"/>
    <property type="project" value="TreeGrafter"/>
</dbReference>
<sequence length="247" mass="27569">MKKIILLLLNLAFSYCSFAQEKTVKIKLDTINVSGKLIAGDGTKLSNIYIETKSQHNQYLQLKVGATTDSLGNFKLEGIKPTDTLTFFALNNEHTFINHGSRLLNITIWPSISKFKNETPVVSAKRIAPKKIASFKLTYLFNVGCCDLTLNPQYPGGDKKFAAYIYENLKYPTAAIKNNIEGTVTVEFTITKGGTLIFPKIINGLGYGCDEAVLDILKHTKKWHPGIRNGRPIVMSYQTDVIFKLID</sequence>
<dbReference type="NCBIfam" id="TIGR01352">
    <property type="entry name" value="tonB_Cterm"/>
    <property type="match status" value="1"/>
</dbReference>
<dbReference type="PANTHER" id="PTHR33446">
    <property type="entry name" value="PROTEIN TONB-RELATED"/>
    <property type="match status" value="1"/>
</dbReference>
<keyword evidence="4" id="KW-1003">Cell membrane</keyword>
<gene>
    <name evidence="12" type="ORF">FA048_18595</name>
</gene>
<feature type="signal peptide" evidence="10">
    <location>
        <begin position="1"/>
        <end position="19"/>
    </location>
</feature>
<evidence type="ECO:0000256" key="9">
    <source>
        <dbReference type="ARBA" id="ARBA00023136"/>
    </source>
</evidence>
<dbReference type="InterPro" id="IPR037682">
    <property type="entry name" value="TonB_C"/>
</dbReference>
<dbReference type="GO" id="GO:0031992">
    <property type="term" value="F:energy transducer activity"/>
    <property type="evidence" value="ECO:0007669"/>
    <property type="project" value="TreeGrafter"/>
</dbReference>
<dbReference type="PANTHER" id="PTHR33446:SF2">
    <property type="entry name" value="PROTEIN TONB"/>
    <property type="match status" value="1"/>
</dbReference>
<comment type="caution">
    <text evidence="12">The sequence shown here is derived from an EMBL/GenBank/DDBJ whole genome shotgun (WGS) entry which is preliminary data.</text>
</comment>
<evidence type="ECO:0000256" key="6">
    <source>
        <dbReference type="ARBA" id="ARBA00022692"/>
    </source>
</evidence>
<keyword evidence="9" id="KW-0472">Membrane</keyword>
<feature type="chain" id="PRO_5020361314" evidence="10">
    <location>
        <begin position="20"/>
        <end position="247"/>
    </location>
</feature>
<dbReference type="SUPFAM" id="SSF74653">
    <property type="entry name" value="TolA/TonB C-terminal domain"/>
    <property type="match status" value="1"/>
</dbReference>
<feature type="domain" description="TonB C-terminal" evidence="11">
    <location>
        <begin position="156"/>
        <end position="247"/>
    </location>
</feature>
<dbReference type="Gene3D" id="3.30.1150.10">
    <property type="match status" value="1"/>
</dbReference>
<dbReference type="PROSITE" id="PS52015">
    <property type="entry name" value="TONB_CTD"/>
    <property type="match status" value="1"/>
</dbReference>
<dbReference type="OrthoDB" id="1112758at2"/>
<protein>
    <submittedName>
        <fullName evidence="12">Energy transducer TonB</fullName>
    </submittedName>
</protein>
<evidence type="ECO:0000256" key="7">
    <source>
        <dbReference type="ARBA" id="ARBA00022927"/>
    </source>
</evidence>
<evidence type="ECO:0000256" key="2">
    <source>
        <dbReference type="ARBA" id="ARBA00006555"/>
    </source>
</evidence>
<dbReference type="InterPro" id="IPR008969">
    <property type="entry name" value="CarboxyPept-like_regulatory"/>
</dbReference>
<dbReference type="InterPro" id="IPR051045">
    <property type="entry name" value="TonB-dependent_transducer"/>
</dbReference>
<evidence type="ECO:0000313" key="12">
    <source>
        <dbReference type="EMBL" id="TKC05722.1"/>
    </source>
</evidence>
<dbReference type="GO" id="GO:0015031">
    <property type="term" value="P:protein transport"/>
    <property type="evidence" value="ECO:0007669"/>
    <property type="project" value="UniProtKB-KW"/>
</dbReference>
<evidence type="ECO:0000256" key="8">
    <source>
        <dbReference type="ARBA" id="ARBA00022989"/>
    </source>
</evidence>
<evidence type="ECO:0000259" key="11">
    <source>
        <dbReference type="PROSITE" id="PS52015"/>
    </source>
</evidence>
<dbReference type="Proteomes" id="UP000309488">
    <property type="component" value="Unassembled WGS sequence"/>
</dbReference>
<evidence type="ECO:0000256" key="1">
    <source>
        <dbReference type="ARBA" id="ARBA00004383"/>
    </source>
</evidence>
<dbReference type="GO" id="GO:0055085">
    <property type="term" value="P:transmembrane transport"/>
    <property type="evidence" value="ECO:0007669"/>
    <property type="project" value="InterPro"/>
</dbReference>
<accession>A0A4U1CFC9</accession>
<keyword evidence="10" id="KW-0732">Signal</keyword>
<organism evidence="12 13">
    <name type="scientific">Pedobacter polaris</name>
    <dbReference type="NCBI Taxonomy" id="2571273"/>
    <lineage>
        <taxon>Bacteria</taxon>
        <taxon>Pseudomonadati</taxon>
        <taxon>Bacteroidota</taxon>
        <taxon>Sphingobacteriia</taxon>
        <taxon>Sphingobacteriales</taxon>
        <taxon>Sphingobacteriaceae</taxon>
        <taxon>Pedobacter</taxon>
    </lineage>
</organism>